<dbReference type="Pfam" id="PF00293">
    <property type="entry name" value="NUDIX"/>
    <property type="match status" value="1"/>
</dbReference>
<dbReference type="GO" id="GO:0044715">
    <property type="term" value="F:8-oxo-dGDP phosphatase activity"/>
    <property type="evidence" value="ECO:0007669"/>
    <property type="project" value="TreeGrafter"/>
</dbReference>
<dbReference type="Proteomes" id="UP000177040">
    <property type="component" value="Unassembled WGS sequence"/>
</dbReference>
<evidence type="ECO:0000256" key="5">
    <source>
        <dbReference type="ARBA" id="ARBA00022723"/>
    </source>
</evidence>
<gene>
    <name evidence="13" type="ORF">A2983_01830</name>
</gene>
<feature type="domain" description="Nudix hydrolase" evidence="12">
    <location>
        <begin position="5"/>
        <end position="135"/>
    </location>
</feature>
<dbReference type="GO" id="GO:0006281">
    <property type="term" value="P:DNA repair"/>
    <property type="evidence" value="ECO:0007669"/>
    <property type="project" value="UniProtKB-KW"/>
</dbReference>
<comment type="catalytic activity">
    <reaction evidence="10">
        <text>8-oxo-dGTP + H2O = 8-oxo-dGMP + diphosphate + H(+)</text>
        <dbReference type="Rhea" id="RHEA:31575"/>
        <dbReference type="ChEBI" id="CHEBI:15377"/>
        <dbReference type="ChEBI" id="CHEBI:15378"/>
        <dbReference type="ChEBI" id="CHEBI:33019"/>
        <dbReference type="ChEBI" id="CHEBI:63224"/>
        <dbReference type="ChEBI" id="CHEBI:77896"/>
        <dbReference type="EC" id="3.6.1.55"/>
    </reaction>
</comment>
<dbReference type="InterPro" id="IPR000086">
    <property type="entry name" value="NUDIX_hydrolase_dom"/>
</dbReference>
<dbReference type="PROSITE" id="PS51462">
    <property type="entry name" value="NUDIX"/>
    <property type="match status" value="1"/>
</dbReference>
<evidence type="ECO:0000256" key="7">
    <source>
        <dbReference type="ARBA" id="ARBA00022801"/>
    </source>
</evidence>
<name>A0A1F6N0L2_9BACT</name>
<evidence type="ECO:0000256" key="6">
    <source>
        <dbReference type="ARBA" id="ARBA00022763"/>
    </source>
</evidence>
<comment type="cofactor">
    <cofactor evidence="1">
        <name>Mg(2+)</name>
        <dbReference type="ChEBI" id="CHEBI:18420"/>
    </cofactor>
</comment>
<dbReference type="PANTHER" id="PTHR47707:SF1">
    <property type="entry name" value="NUDIX HYDROLASE FAMILY PROTEIN"/>
    <property type="match status" value="1"/>
</dbReference>
<dbReference type="GO" id="GO:0035539">
    <property type="term" value="F:8-oxo-7,8-dihydrodeoxyguanosine triphosphate pyrophosphatase activity"/>
    <property type="evidence" value="ECO:0007669"/>
    <property type="project" value="UniProtKB-EC"/>
</dbReference>
<accession>A0A1F6N0L2</accession>
<dbReference type="AlphaFoldDB" id="A0A1F6N0L2"/>
<evidence type="ECO:0000256" key="3">
    <source>
        <dbReference type="ARBA" id="ARBA00022457"/>
    </source>
</evidence>
<keyword evidence="7" id="KW-0378">Hydrolase</keyword>
<comment type="similarity">
    <text evidence="2">Belongs to the Nudix hydrolase family.</text>
</comment>
<keyword evidence="9" id="KW-0234">DNA repair</keyword>
<comment type="caution">
    <text evidence="13">The sequence shown here is derived from an EMBL/GenBank/DDBJ whole genome shotgun (WGS) entry which is preliminary data.</text>
</comment>
<dbReference type="InterPro" id="IPR015797">
    <property type="entry name" value="NUDIX_hydrolase-like_dom_sf"/>
</dbReference>
<dbReference type="EMBL" id="MFQH01000024">
    <property type="protein sequence ID" value="OGH77422.1"/>
    <property type="molecule type" value="Genomic_DNA"/>
</dbReference>
<dbReference type="InterPro" id="IPR047127">
    <property type="entry name" value="MutT-like"/>
</dbReference>
<dbReference type="Gene3D" id="3.90.79.10">
    <property type="entry name" value="Nucleoside Triphosphate Pyrophosphohydrolase"/>
    <property type="match status" value="1"/>
</dbReference>
<proteinExistence type="inferred from homology"/>
<keyword evidence="8" id="KW-0460">Magnesium</keyword>
<protein>
    <recommendedName>
        <fullName evidence="11">8-oxo-dGTP diphosphatase</fullName>
        <ecNumber evidence="11">3.6.1.55</ecNumber>
    </recommendedName>
</protein>
<evidence type="ECO:0000256" key="11">
    <source>
        <dbReference type="ARBA" id="ARBA00038905"/>
    </source>
</evidence>
<dbReference type="SUPFAM" id="SSF55811">
    <property type="entry name" value="Nudix"/>
    <property type="match status" value="1"/>
</dbReference>
<evidence type="ECO:0000256" key="8">
    <source>
        <dbReference type="ARBA" id="ARBA00022842"/>
    </source>
</evidence>
<dbReference type="GO" id="GO:0046872">
    <property type="term" value="F:metal ion binding"/>
    <property type="evidence" value="ECO:0007669"/>
    <property type="project" value="UniProtKB-KW"/>
</dbReference>
<dbReference type="EC" id="3.6.1.55" evidence="11"/>
<evidence type="ECO:0000256" key="4">
    <source>
        <dbReference type="ARBA" id="ARBA00022705"/>
    </source>
</evidence>
<keyword evidence="5" id="KW-0479">Metal-binding</keyword>
<keyword evidence="3" id="KW-0515">Mutator protein</keyword>
<sequence length="144" mass="17117">MQFEKRQISILLPYILEQGTVKVFLQKRSPDQKTLPNYFGFWGGGAENNETPEFSLQREMKEELNMDIKFNEVTFFNRYEFLKSIKFIFLFQPPLNWEDTITIGEGEYGKWFSAQEALDLTDFIFEDKVVINDLERALLKKPIR</sequence>
<evidence type="ECO:0000259" key="12">
    <source>
        <dbReference type="PROSITE" id="PS51462"/>
    </source>
</evidence>
<evidence type="ECO:0000313" key="13">
    <source>
        <dbReference type="EMBL" id="OGH77422.1"/>
    </source>
</evidence>
<reference evidence="13 14" key="1">
    <citation type="journal article" date="2016" name="Nat. Commun.">
        <title>Thousands of microbial genomes shed light on interconnected biogeochemical processes in an aquifer system.</title>
        <authorList>
            <person name="Anantharaman K."/>
            <person name="Brown C.T."/>
            <person name="Hug L.A."/>
            <person name="Sharon I."/>
            <person name="Castelle C.J."/>
            <person name="Probst A.J."/>
            <person name="Thomas B.C."/>
            <person name="Singh A."/>
            <person name="Wilkins M.J."/>
            <person name="Karaoz U."/>
            <person name="Brodie E.L."/>
            <person name="Williams K.H."/>
            <person name="Hubbard S.S."/>
            <person name="Banfield J.F."/>
        </authorList>
    </citation>
    <scope>NUCLEOTIDE SEQUENCE [LARGE SCALE GENOMIC DNA]</scope>
</reference>
<evidence type="ECO:0000313" key="14">
    <source>
        <dbReference type="Proteomes" id="UP000177040"/>
    </source>
</evidence>
<dbReference type="GO" id="GO:0006260">
    <property type="term" value="P:DNA replication"/>
    <property type="evidence" value="ECO:0007669"/>
    <property type="project" value="UniProtKB-KW"/>
</dbReference>
<evidence type="ECO:0000256" key="2">
    <source>
        <dbReference type="ARBA" id="ARBA00005582"/>
    </source>
</evidence>
<dbReference type="GO" id="GO:0044716">
    <property type="term" value="F:8-oxo-GDP phosphatase activity"/>
    <property type="evidence" value="ECO:0007669"/>
    <property type="project" value="TreeGrafter"/>
</dbReference>
<evidence type="ECO:0000256" key="1">
    <source>
        <dbReference type="ARBA" id="ARBA00001946"/>
    </source>
</evidence>
<evidence type="ECO:0000256" key="9">
    <source>
        <dbReference type="ARBA" id="ARBA00023204"/>
    </source>
</evidence>
<evidence type="ECO:0000256" key="10">
    <source>
        <dbReference type="ARBA" id="ARBA00035861"/>
    </source>
</evidence>
<dbReference type="PANTHER" id="PTHR47707">
    <property type="entry name" value="8-OXO-DGTP DIPHOSPHATASE"/>
    <property type="match status" value="1"/>
</dbReference>
<dbReference type="GO" id="GO:0008413">
    <property type="term" value="F:8-oxo-7,8-dihydroguanosine triphosphate pyrophosphatase activity"/>
    <property type="evidence" value="ECO:0007669"/>
    <property type="project" value="TreeGrafter"/>
</dbReference>
<keyword evidence="4" id="KW-0235">DNA replication</keyword>
<organism evidence="13 14">
    <name type="scientific">Candidatus Magasanikbacteria bacterium RIFCSPLOWO2_01_FULL_40_15</name>
    <dbReference type="NCBI Taxonomy" id="1798686"/>
    <lineage>
        <taxon>Bacteria</taxon>
        <taxon>Candidatus Magasanikiibacteriota</taxon>
    </lineage>
</organism>
<keyword evidence="6" id="KW-0227">DNA damage</keyword>